<proteinExistence type="predicted"/>
<dbReference type="RefSeq" id="WP_268050471.1">
    <property type="nucleotide sequence ID" value="NZ_JAPQES010000004.1"/>
</dbReference>
<dbReference type="Proteomes" id="UP001079657">
    <property type="component" value="Unassembled WGS sequence"/>
</dbReference>
<protein>
    <submittedName>
        <fullName evidence="1">Uracil-DNA glycosylase</fullName>
    </submittedName>
</protein>
<comment type="caution">
    <text evidence="1">The sequence shown here is derived from an EMBL/GenBank/DDBJ whole genome shotgun (WGS) entry which is preliminary data.</text>
</comment>
<sequence>MDTKKINCRKCKYFYITWDAKSPYGCRAMGFKTKLMPSLVVFQSTGKNCLYFNEKNTNKSS</sequence>
<organism evidence="1 2">
    <name type="scientific">Clostridium ganghwense</name>
    <dbReference type="NCBI Taxonomy" id="312089"/>
    <lineage>
        <taxon>Bacteria</taxon>
        <taxon>Bacillati</taxon>
        <taxon>Bacillota</taxon>
        <taxon>Clostridia</taxon>
        <taxon>Eubacteriales</taxon>
        <taxon>Clostridiaceae</taxon>
        <taxon>Clostridium</taxon>
    </lineage>
</organism>
<keyword evidence="2" id="KW-1185">Reference proteome</keyword>
<dbReference type="EMBL" id="JAPQES010000004">
    <property type="protein sequence ID" value="MCY6371616.1"/>
    <property type="molecule type" value="Genomic_DNA"/>
</dbReference>
<reference evidence="1" key="1">
    <citation type="submission" date="2022-12" db="EMBL/GenBank/DDBJ databases">
        <authorList>
            <person name="Wang J."/>
        </authorList>
    </citation>
    <scope>NUCLEOTIDE SEQUENCE</scope>
    <source>
        <strain evidence="1">HY-42-06</strain>
    </source>
</reference>
<evidence type="ECO:0000313" key="1">
    <source>
        <dbReference type="EMBL" id="MCY6371616.1"/>
    </source>
</evidence>
<gene>
    <name evidence="1" type="ORF">OXH55_13285</name>
</gene>
<accession>A0ABT4CRD1</accession>
<evidence type="ECO:0000313" key="2">
    <source>
        <dbReference type="Proteomes" id="UP001079657"/>
    </source>
</evidence>
<name>A0ABT4CRD1_9CLOT</name>